<dbReference type="EMBL" id="JARJCW010000034">
    <property type="protein sequence ID" value="KAJ7208346.1"/>
    <property type="molecule type" value="Genomic_DNA"/>
</dbReference>
<sequence length="94" mass="10167">MLRDGAMYFGAIVIANLANIFTFYFGDVLLSGLISWFTTSLSVTLLSRLMLNIHETGSAGIDSTMADTPELETLRFSMSGRTVGGGEESHGRDL</sequence>
<proteinExistence type="predicted"/>
<comment type="caution">
    <text evidence="2">The sequence shown here is derived from an EMBL/GenBank/DDBJ whole genome shotgun (WGS) entry which is preliminary data.</text>
</comment>
<feature type="transmembrane region" description="Helical" evidence="1">
    <location>
        <begin position="7"/>
        <end position="26"/>
    </location>
</feature>
<evidence type="ECO:0000313" key="3">
    <source>
        <dbReference type="EMBL" id="KAJ7208350.1"/>
    </source>
</evidence>
<keyword evidence="1" id="KW-1133">Transmembrane helix</keyword>
<dbReference type="AlphaFoldDB" id="A0AAD6VCP1"/>
<keyword evidence="1" id="KW-0812">Transmembrane</keyword>
<accession>A0AAD6VCP1</accession>
<dbReference type="EMBL" id="JARJCW010000034">
    <property type="protein sequence ID" value="KAJ7208350.1"/>
    <property type="molecule type" value="Genomic_DNA"/>
</dbReference>
<organism evidence="2 4">
    <name type="scientific">Mycena pura</name>
    <dbReference type="NCBI Taxonomy" id="153505"/>
    <lineage>
        <taxon>Eukaryota</taxon>
        <taxon>Fungi</taxon>
        <taxon>Dikarya</taxon>
        <taxon>Basidiomycota</taxon>
        <taxon>Agaricomycotina</taxon>
        <taxon>Agaricomycetes</taxon>
        <taxon>Agaricomycetidae</taxon>
        <taxon>Agaricales</taxon>
        <taxon>Marasmiineae</taxon>
        <taxon>Mycenaceae</taxon>
        <taxon>Mycena</taxon>
    </lineage>
</organism>
<keyword evidence="4" id="KW-1185">Reference proteome</keyword>
<evidence type="ECO:0000256" key="1">
    <source>
        <dbReference type="SAM" id="Phobius"/>
    </source>
</evidence>
<dbReference type="Proteomes" id="UP001219525">
    <property type="component" value="Unassembled WGS sequence"/>
</dbReference>
<gene>
    <name evidence="2" type="ORF">GGX14DRAFT_454412</name>
    <name evidence="3" type="ORF">GGX14DRAFT_454422</name>
</gene>
<name>A0AAD6VCP1_9AGAR</name>
<protein>
    <submittedName>
        <fullName evidence="2">Uncharacterized protein</fullName>
    </submittedName>
</protein>
<keyword evidence="1" id="KW-0472">Membrane</keyword>
<evidence type="ECO:0000313" key="4">
    <source>
        <dbReference type="Proteomes" id="UP001219525"/>
    </source>
</evidence>
<evidence type="ECO:0000313" key="2">
    <source>
        <dbReference type="EMBL" id="KAJ7208346.1"/>
    </source>
</evidence>
<reference evidence="2" key="1">
    <citation type="submission" date="2023-03" db="EMBL/GenBank/DDBJ databases">
        <title>Massive genome expansion in bonnet fungi (Mycena s.s.) driven by repeated elements and novel gene families across ecological guilds.</title>
        <authorList>
            <consortium name="Lawrence Berkeley National Laboratory"/>
            <person name="Harder C.B."/>
            <person name="Miyauchi S."/>
            <person name="Viragh M."/>
            <person name="Kuo A."/>
            <person name="Thoen E."/>
            <person name="Andreopoulos B."/>
            <person name="Lu D."/>
            <person name="Skrede I."/>
            <person name="Drula E."/>
            <person name="Henrissat B."/>
            <person name="Morin E."/>
            <person name="Kohler A."/>
            <person name="Barry K."/>
            <person name="LaButti K."/>
            <person name="Morin E."/>
            <person name="Salamov A."/>
            <person name="Lipzen A."/>
            <person name="Mereny Z."/>
            <person name="Hegedus B."/>
            <person name="Baldrian P."/>
            <person name="Stursova M."/>
            <person name="Weitz H."/>
            <person name="Taylor A."/>
            <person name="Grigoriev I.V."/>
            <person name="Nagy L.G."/>
            <person name="Martin F."/>
            <person name="Kauserud H."/>
        </authorList>
    </citation>
    <scope>NUCLEOTIDE SEQUENCE</scope>
    <source>
        <strain evidence="2">9144</strain>
    </source>
</reference>